<gene>
    <name evidence="10" type="ORF">SAMN02746065_101253</name>
</gene>
<accession>A0A1W1YPN4</accession>
<organism evidence="10 11">
    <name type="scientific">Desulfocicer vacuolatum DSM 3385</name>
    <dbReference type="NCBI Taxonomy" id="1121400"/>
    <lineage>
        <taxon>Bacteria</taxon>
        <taxon>Pseudomonadati</taxon>
        <taxon>Thermodesulfobacteriota</taxon>
        <taxon>Desulfobacteria</taxon>
        <taxon>Desulfobacterales</taxon>
        <taxon>Desulfobacteraceae</taxon>
        <taxon>Desulfocicer</taxon>
    </lineage>
</organism>
<name>A0A1W1YPN4_9BACT</name>
<dbReference type="GO" id="GO:0009086">
    <property type="term" value="P:methionine biosynthetic process"/>
    <property type="evidence" value="ECO:0007669"/>
    <property type="project" value="TreeGrafter"/>
</dbReference>
<dbReference type="CDD" id="cd00537">
    <property type="entry name" value="MTHFR"/>
    <property type="match status" value="1"/>
</dbReference>
<reference evidence="10 11" key="1">
    <citation type="submission" date="2017-04" db="EMBL/GenBank/DDBJ databases">
        <authorList>
            <person name="Afonso C.L."/>
            <person name="Miller P.J."/>
            <person name="Scott M.A."/>
            <person name="Spackman E."/>
            <person name="Goraichik I."/>
            <person name="Dimitrov K.M."/>
            <person name="Suarez D.L."/>
            <person name="Swayne D.E."/>
        </authorList>
    </citation>
    <scope>NUCLEOTIDE SEQUENCE [LARGE SCALE GENOMIC DNA]</scope>
    <source>
        <strain evidence="10 11">DSM 3385</strain>
    </source>
</reference>
<dbReference type="AlphaFoldDB" id="A0A1W1YPN4"/>
<dbReference type="GO" id="GO:0008168">
    <property type="term" value="F:methyltransferase activity"/>
    <property type="evidence" value="ECO:0007669"/>
    <property type="project" value="UniProtKB-KW"/>
</dbReference>
<dbReference type="GO" id="GO:0106312">
    <property type="term" value="F:methylenetetrahydrofolate reductase (NADH) activity"/>
    <property type="evidence" value="ECO:0007669"/>
    <property type="project" value="UniProtKB-EC"/>
</dbReference>
<dbReference type="PANTHER" id="PTHR45754:SF3">
    <property type="entry name" value="METHYLENETETRAHYDROFOLATE REDUCTASE (NADPH)"/>
    <property type="match status" value="1"/>
</dbReference>
<evidence type="ECO:0000256" key="6">
    <source>
        <dbReference type="ARBA" id="ARBA00023002"/>
    </source>
</evidence>
<keyword evidence="11" id="KW-1185">Reference proteome</keyword>
<dbReference type="GO" id="GO:0071949">
    <property type="term" value="F:FAD binding"/>
    <property type="evidence" value="ECO:0007669"/>
    <property type="project" value="TreeGrafter"/>
</dbReference>
<dbReference type="RefSeq" id="WP_232366989.1">
    <property type="nucleotide sequence ID" value="NZ_FWXY01000001.1"/>
</dbReference>
<evidence type="ECO:0000256" key="5">
    <source>
        <dbReference type="ARBA" id="ARBA00022827"/>
    </source>
</evidence>
<dbReference type="InterPro" id="IPR029041">
    <property type="entry name" value="FAD-linked_oxidoreductase-like"/>
</dbReference>
<comment type="similarity">
    <text evidence="3 9">Belongs to the methylenetetrahydrofolate reductase family.</text>
</comment>
<dbReference type="SUPFAM" id="SSF51730">
    <property type="entry name" value="FAD-linked oxidoreductase"/>
    <property type="match status" value="1"/>
</dbReference>
<evidence type="ECO:0000256" key="9">
    <source>
        <dbReference type="RuleBase" id="RU003862"/>
    </source>
</evidence>
<evidence type="ECO:0000256" key="8">
    <source>
        <dbReference type="ARBA" id="ARBA00048628"/>
    </source>
</evidence>
<evidence type="ECO:0000256" key="2">
    <source>
        <dbReference type="ARBA" id="ARBA00004777"/>
    </source>
</evidence>
<dbReference type="Gene3D" id="3.20.20.220">
    <property type="match status" value="1"/>
</dbReference>
<evidence type="ECO:0000313" key="11">
    <source>
        <dbReference type="Proteomes" id="UP000192418"/>
    </source>
</evidence>
<comment type="catalytic activity">
    <reaction evidence="8">
        <text>(6S)-5-methyl-5,6,7,8-tetrahydrofolate + NAD(+) = (6R)-5,10-methylene-5,6,7,8-tetrahydrofolate + NADH + H(+)</text>
        <dbReference type="Rhea" id="RHEA:19821"/>
        <dbReference type="ChEBI" id="CHEBI:15378"/>
        <dbReference type="ChEBI" id="CHEBI:15636"/>
        <dbReference type="ChEBI" id="CHEBI:18608"/>
        <dbReference type="ChEBI" id="CHEBI:57540"/>
        <dbReference type="ChEBI" id="CHEBI:57945"/>
        <dbReference type="EC" id="1.5.1.54"/>
    </reaction>
    <physiologicalReaction direction="right-to-left" evidence="8">
        <dbReference type="Rhea" id="RHEA:19823"/>
    </physiologicalReaction>
</comment>
<sequence length="287" mass="31352">MKNRTFDDAEKVIVNDLDFEKFILTIEVVPPGGDDPEALLTSLEALGDLPVDGFSVATNPVAKPRMCAMALCALIQQRTGRPAVFHCTTRDHNRISLQSLMWGAKALGVSSVLVATGDFVAMADRKIVSDVKDVNVFELVTMARESGLHTGAVLDFRPEVNGLEREVKRLEKKVAAGAQYAVTQPIYDRDTAKEISQAVAHLNIPVIMGILPLRTPRHADFLHERVAGIAVPEALRKKMHSASDSVAQGVSNARDMVAVAREFFQGACVMPPFDHYEILPDVLGRDL</sequence>
<keyword evidence="6 9" id="KW-0560">Oxidoreductase</keyword>
<comment type="pathway">
    <text evidence="7">Amino-acid biosynthesis; L-methionine biosynthesis via de novo pathway.</text>
</comment>
<dbReference type="UniPathway" id="UPA00193"/>
<keyword evidence="10" id="KW-0489">Methyltransferase</keyword>
<dbReference type="GO" id="GO:0032259">
    <property type="term" value="P:methylation"/>
    <property type="evidence" value="ECO:0007669"/>
    <property type="project" value="UniProtKB-KW"/>
</dbReference>
<comment type="pathway">
    <text evidence="2 9">One-carbon metabolism; tetrahydrofolate interconversion.</text>
</comment>
<keyword evidence="5 9" id="KW-0274">FAD</keyword>
<proteinExistence type="inferred from homology"/>
<comment type="cofactor">
    <cofactor evidence="1 9">
        <name>FAD</name>
        <dbReference type="ChEBI" id="CHEBI:57692"/>
    </cofactor>
</comment>
<dbReference type="EMBL" id="FWXY01000001">
    <property type="protein sequence ID" value="SMC38072.1"/>
    <property type="molecule type" value="Genomic_DNA"/>
</dbReference>
<evidence type="ECO:0000256" key="7">
    <source>
        <dbReference type="ARBA" id="ARBA00034478"/>
    </source>
</evidence>
<evidence type="ECO:0000313" key="10">
    <source>
        <dbReference type="EMBL" id="SMC38072.1"/>
    </source>
</evidence>
<dbReference type="GO" id="GO:0005829">
    <property type="term" value="C:cytosol"/>
    <property type="evidence" value="ECO:0007669"/>
    <property type="project" value="TreeGrafter"/>
</dbReference>
<keyword evidence="4 9" id="KW-0285">Flavoprotein</keyword>
<keyword evidence="10" id="KW-0808">Transferase</keyword>
<dbReference type="GO" id="GO:0035999">
    <property type="term" value="P:tetrahydrofolate interconversion"/>
    <property type="evidence" value="ECO:0007669"/>
    <property type="project" value="UniProtKB-UniPathway"/>
</dbReference>
<evidence type="ECO:0000256" key="3">
    <source>
        <dbReference type="ARBA" id="ARBA00006743"/>
    </source>
</evidence>
<evidence type="ECO:0000256" key="4">
    <source>
        <dbReference type="ARBA" id="ARBA00022630"/>
    </source>
</evidence>
<evidence type="ECO:0000256" key="1">
    <source>
        <dbReference type="ARBA" id="ARBA00001974"/>
    </source>
</evidence>
<dbReference type="Pfam" id="PF02219">
    <property type="entry name" value="MTHFR"/>
    <property type="match status" value="1"/>
</dbReference>
<dbReference type="Proteomes" id="UP000192418">
    <property type="component" value="Unassembled WGS sequence"/>
</dbReference>
<dbReference type="InterPro" id="IPR003171">
    <property type="entry name" value="Mehydrof_redctse-like"/>
</dbReference>
<dbReference type="STRING" id="1121400.SAMN02746065_101253"/>
<protein>
    <recommendedName>
        <fullName evidence="9">Methylenetetrahydrofolate reductase</fullName>
    </recommendedName>
</protein>
<dbReference type="PANTHER" id="PTHR45754">
    <property type="entry name" value="METHYLENETETRAHYDROFOLATE REDUCTASE"/>
    <property type="match status" value="1"/>
</dbReference>